<evidence type="ECO:0000313" key="1">
    <source>
        <dbReference type="EMBL" id="GAH82405.1"/>
    </source>
</evidence>
<comment type="caution">
    <text evidence="1">The sequence shown here is derived from an EMBL/GenBank/DDBJ whole genome shotgun (WGS) entry which is preliminary data.</text>
</comment>
<accession>X1JLR1</accession>
<dbReference type="SUPFAM" id="SSF50331">
    <property type="entry name" value="MOP-like"/>
    <property type="match status" value="1"/>
</dbReference>
<reference evidence="1" key="1">
    <citation type="journal article" date="2014" name="Front. Microbiol.">
        <title>High frequency of phylogenetically diverse reductive dehalogenase-homologous genes in deep subseafloor sedimentary metagenomes.</title>
        <authorList>
            <person name="Kawai M."/>
            <person name="Futagami T."/>
            <person name="Toyoda A."/>
            <person name="Takaki Y."/>
            <person name="Nishi S."/>
            <person name="Hori S."/>
            <person name="Arai W."/>
            <person name="Tsubouchi T."/>
            <person name="Morono Y."/>
            <person name="Uchiyama I."/>
            <person name="Ito T."/>
            <person name="Fujiyama A."/>
            <person name="Inagaki F."/>
            <person name="Takami H."/>
        </authorList>
    </citation>
    <scope>NUCLEOTIDE SEQUENCE</scope>
    <source>
        <strain evidence="1">Expedition CK06-06</strain>
    </source>
</reference>
<name>X1JLR1_9ZZZZ</name>
<gene>
    <name evidence="1" type="ORF">S03H2_68311</name>
</gene>
<dbReference type="InterPro" id="IPR008995">
    <property type="entry name" value="Mo/tungstate-bd_C_term_dom"/>
</dbReference>
<protein>
    <recommendedName>
        <fullName evidence="2">Transport-associated OB type 2 domain-containing protein</fullName>
    </recommendedName>
</protein>
<organism evidence="1">
    <name type="scientific">marine sediment metagenome</name>
    <dbReference type="NCBI Taxonomy" id="412755"/>
    <lineage>
        <taxon>unclassified sequences</taxon>
        <taxon>metagenomes</taxon>
        <taxon>ecological metagenomes</taxon>
    </lineage>
</organism>
<sequence length="37" mass="4286">IKIRGHFEATEGEQVWLNFDTNKFHFFETKSGSAIVT</sequence>
<dbReference type="EMBL" id="BARU01044891">
    <property type="protein sequence ID" value="GAH82405.1"/>
    <property type="molecule type" value="Genomic_DNA"/>
</dbReference>
<dbReference type="AlphaFoldDB" id="X1JLR1"/>
<evidence type="ECO:0008006" key="2">
    <source>
        <dbReference type="Google" id="ProtNLM"/>
    </source>
</evidence>
<proteinExistence type="predicted"/>
<feature type="non-terminal residue" evidence="1">
    <location>
        <position position="1"/>
    </location>
</feature>